<gene>
    <name evidence="2" type="ORF">M3P19_07075</name>
</gene>
<evidence type="ECO:0000313" key="2">
    <source>
        <dbReference type="EMBL" id="MCL6273763.1"/>
    </source>
</evidence>
<dbReference type="Pfam" id="PF13858">
    <property type="entry name" value="DUF4199"/>
    <property type="match status" value="1"/>
</dbReference>
<dbReference type="RefSeq" id="WP_249656954.1">
    <property type="nucleotide sequence ID" value="NZ_JAMFMA010000002.1"/>
</dbReference>
<reference evidence="2 3" key="1">
    <citation type="submission" date="2022-05" db="EMBL/GenBank/DDBJ databases">
        <authorList>
            <person name="Park J.-S."/>
        </authorList>
    </citation>
    <scope>NUCLEOTIDE SEQUENCE [LARGE SCALE GENOMIC DNA]</scope>
    <source>
        <strain evidence="2 3">2012CJ35-5</strain>
    </source>
</reference>
<dbReference type="EMBL" id="JAMFMA010000002">
    <property type="protein sequence ID" value="MCL6273763.1"/>
    <property type="molecule type" value="Genomic_DNA"/>
</dbReference>
<evidence type="ECO:0000313" key="3">
    <source>
        <dbReference type="Proteomes" id="UP001203607"/>
    </source>
</evidence>
<protein>
    <submittedName>
        <fullName evidence="2">DUF4199 domain-containing protein</fullName>
    </submittedName>
</protein>
<feature type="transmembrane region" description="Helical" evidence="1">
    <location>
        <begin position="34"/>
        <end position="52"/>
    </location>
</feature>
<proteinExistence type="predicted"/>
<dbReference type="InterPro" id="IPR025250">
    <property type="entry name" value="DUF4199"/>
</dbReference>
<keyword evidence="1" id="KW-0812">Transmembrane</keyword>
<feature type="transmembrane region" description="Helical" evidence="1">
    <location>
        <begin position="9"/>
        <end position="28"/>
    </location>
</feature>
<name>A0ABT0PTH8_9FLAO</name>
<sequence>MDLKEITKYGGILTIVLIGYFLTTNLIGVSGNSAIGWLTYIFYAFVIFYGLSQSRETLESYREKFLFGVLVSAIGAILSSIFMFIYLKFVDDLMIRTAIANEIGNLDSNSATYEQTVEALKTAITPAFYLLFGMISGTVIGSLLSLLIPLTIKKGKKE</sequence>
<organism evidence="2 3">
    <name type="scientific">Flagellimonas spongiicola</name>
    <dbReference type="NCBI Taxonomy" id="2942208"/>
    <lineage>
        <taxon>Bacteria</taxon>
        <taxon>Pseudomonadati</taxon>
        <taxon>Bacteroidota</taxon>
        <taxon>Flavobacteriia</taxon>
        <taxon>Flavobacteriales</taxon>
        <taxon>Flavobacteriaceae</taxon>
        <taxon>Flagellimonas</taxon>
    </lineage>
</organism>
<feature type="transmembrane region" description="Helical" evidence="1">
    <location>
        <begin position="64"/>
        <end position="87"/>
    </location>
</feature>
<feature type="transmembrane region" description="Helical" evidence="1">
    <location>
        <begin position="127"/>
        <end position="152"/>
    </location>
</feature>
<evidence type="ECO:0000256" key="1">
    <source>
        <dbReference type="SAM" id="Phobius"/>
    </source>
</evidence>
<keyword evidence="3" id="KW-1185">Reference proteome</keyword>
<keyword evidence="1" id="KW-0472">Membrane</keyword>
<dbReference type="Proteomes" id="UP001203607">
    <property type="component" value="Unassembled WGS sequence"/>
</dbReference>
<keyword evidence="1" id="KW-1133">Transmembrane helix</keyword>
<accession>A0ABT0PTH8</accession>
<comment type="caution">
    <text evidence="2">The sequence shown here is derived from an EMBL/GenBank/DDBJ whole genome shotgun (WGS) entry which is preliminary data.</text>
</comment>